<evidence type="ECO:0000256" key="2">
    <source>
        <dbReference type="SAM" id="MobiDB-lite"/>
    </source>
</evidence>
<feature type="domain" description="Histidine kinase/HSP90-like ATPase" evidence="3">
    <location>
        <begin position="67"/>
        <end position="184"/>
    </location>
</feature>
<dbReference type="GO" id="GO:0005524">
    <property type="term" value="F:ATP binding"/>
    <property type="evidence" value="ECO:0007669"/>
    <property type="project" value="UniProtKB-KW"/>
</dbReference>
<dbReference type="SUPFAM" id="SSF55874">
    <property type="entry name" value="ATPase domain of HSP90 chaperone/DNA topoisomerase II/histidine kinase"/>
    <property type="match status" value="1"/>
</dbReference>
<evidence type="ECO:0000259" key="3">
    <source>
        <dbReference type="Pfam" id="PF13581"/>
    </source>
</evidence>
<sequence>MGSVTRMDPRRERPETADDIGGVAPRPPCPEMSGPVPLPRRTIEARDRAAIIVDVGTGELGHSLTLPGTPEQTAVLRRYMAALALLPAPKSDVLQGLVSELFTNAVRHSRSGLPGGEVVATLHRLRGRVQVRVTDQGPYGDVPGTPHVREQDLEREGGFGMRLVAMQADRWGTLSEGGRTTVWFELDRG</sequence>
<feature type="region of interest" description="Disordered" evidence="2">
    <location>
        <begin position="1"/>
        <end position="37"/>
    </location>
</feature>
<gene>
    <name evidence="4" type="ORF">RM479_26225</name>
</gene>
<dbReference type="Pfam" id="PF13581">
    <property type="entry name" value="HATPase_c_2"/>
    <property type="match status" value="1"/>
</dbReference>
<keyword evidence="4" id="KW-0067">ATP-binding</keyword>
<organism evidence="4 5">
    <name type="scientific">Nocardiopsis lambiniae</name>
    <dbReference type="NCBI Taxonomy" id="3075539"/>
    <lineage>
        <taxon>Bacteria</taxon>
        <taxon>Bacillati</taxon>
        <taxon>Actinomycetota</taxon>
        <taxon>Actinomycetes</taxon>
        <taxon>Streptosporangiales</taxon>
        <taxon>Nocardiopsidaceae</taxon>
        <taxon>Nocardiopsis</taxon>
    </lineage>
</organism>
<protein>
    <submittedName>
        <fullName evidence="4">ATP-binding protein</fullName>
    </submittedName>
</protein>
<name>A0ABU2MGT7_9ACTN</name>
<feature type="compositionally biased region" description="Basic and acidic residues" evidence="2">
    <location>
        <begin position="7"/>
        <end position="16"/>
    </location>
</feature>
<dbReference type="InterPro" id="IPR050267">
    <property type="entry name" value="Anti-sigma-factor_SerPK"/>
</dbReference>
<keyword evidence="4" id="KW-0547">Nucleotide-binding</keyword>
<keyword evidence="1" id="KW-0808">Transferase</keyword>
<dbReference type="PANTHER" id="PTHR35526">
    <property type="entry name" value="ANTI-SIGMA-F FACTOR RSBW-RELATED"/>
    <property type="match status" value="1"/>
</dbReference>
<dbReference type="InterPro" id="IPR003594">
    <property type="entry name" value="HATPase_dom"/>
</dbReference>
<keyword evidence="1" id="KW-0418">Kinase</keyword>
<dbReference type="EMBL" id="JAVREP010000030">
    <property type="protein sequence ID" value="MDT0331920.1"/>
    <property type="molecule type" value="Genomic_DNA"/>
</dbReference>
<keyword evidence="1" id="KW-0723">Serine/threonine-protein kinase</keyword>
<proteinExistence type="predicted"/>
<comment type="caution">
    <text evidence="4">The sequence shown here is derived from an EMBL/GenBank/DDBJ whole genome shotgun (WGS) entry which is preliminary data.</text>
</comment>
<dbReference type="CDD" id="cd16936">
    <property type="entry name" value="HATPase_RsbW-like"/>
    <property type="match status" value="1"/>
</dbReference>
<keyword evidence="5" id="KW-1185">Reference proteome</keyword>
<dbReference type="PANTHER" id="PTHR35526:SF3">
    <property type="entry name" value="ANTI-SIGMA-F FACTOR RSBW"/>
    <property type="match status" value="1"/>
</dbReference>
<evidence type="ECO:0000256" key="1">
    <source>
        <dbReference type="ARBA" id="ARBA00022527"/>
    </source>
</evidence>
<evidence type="ECO:0000313" key="5">
    <source>
        <dbReference type="Proteomes" id="UP001183390"/>
    </source>
</evidence>
<evidence type="ECO:0000313" key="4">
    <source>
        <dbReference type="EMBL" id="MDT0331920.1"/>
    </source>
</evidence>
<dbReference type="Gene3D" id="3.30.565.10">
    <property type="entry name" value="Histidine kinase-like ATPase, C-terminal domain"/>
    <property type="match status" value="1"/>
</dbReference>
<dbReference type="RefSeq" id="WP_311514364.1">
    <property type="nucleotide sequence ID" value="NZ_JAVREP010000030.1"/>
</dbReference>
<dbReference type="InterPro" id="IPR036890">
    <property type="entry name" value="HATPase_C_sf"/>
</dbReference>
<dbReference type="Proteomes" id="UP001183390">
    <property type="component" value="Unassembled WGS sequence"/>
</dbReference>
<reference evidence="5" key="1">
    <citation type="submission" date="2023-07" db="EMBL/GenBank/DDBJ databases">
        <title>30 novel species of actinomycetes from the DSMZ collection.</title>
        <authorList>
            <person name="Nouioui I."/>
        </authorList>
    </citation>
    <scope>NUCLEOTIDE SEQUENCE [LARGE SCALE GENOMIC DNA]</scope>
    <source>
        <strain evidence="5">DSM 44743</strain>
    </source>
</reference>
<accession>A0ABU2MGT7</accession>